<evidence type="ECO:0000256" key="1">
    <source>
        <dbReference type="SAM" id="MobiDB-lite"/>
    </source>
</evidence>
<evidence type="ECO:0000313" key="2">
    <source>
        <dbReference type="EMBL" id="GBG65042.1"/>
    </source>
</evidence>
<name>A0A388K4Q6_CHABU</name>
<organism evidence="2 3">
    <name type="scientific">Chara braunii</name>
    <name type="common">Braun's stonewort</name>
    <dbReference type="NCBI Taxonomy" id="69332"/>
    <lineage>
        <taxon>Eukaryota</taxon>
        <taxon>Viridiplantae</taxon>
        <taxon>Streptophyta</taxon>
        <taxon>Charophyceae</taxon>
        <taxon>Charales</taxon>
        <taxon>Characeae</taxon>
        <taxon>Chara</taxon>
    </lineage>
</organism>
<dbReference type="Proteomes" id="UP000265515">
    <property type="component" value="Unassembled WGS sequence"/>
</dbReference>
<reference evidence="2 3" key="1">
    <citation type="journal article" date="2018" name="Cell">
        <title>The Chara Genome: Secondary Complexity and Implications for Plant Terrestrialization.</title>
        <authorList>
            <person name="Nishiyama T."/>
            <person name="Sakayama H."/>
            <person name="Vries J.D."/>
            <person name="Buschmann H."/>
            <person name="Saint-Marcoux D."/>
            <person name="Ullrich K.K."/>
            <person name="Haas F.B."/>
            <person name="Vanderstraeten L."/>
            <person name="Becker D."/>
            <person name="Lang D."/>
            <person name="Vosolsobe S."/>
            <person name="Rombauts S."/>
            <person name="Wilhelmsson P.K.I."/>
            <person name="Janitza P."/>
            <person name="Kern R."/>
            <person name="Heyl A."/>
            <person name="Rumpler F."/>
            <person name="Villalobos L.I.A.C."/>
            <person name="Clay J.M."/>
            <person name="Skokan R."/>
            <person name="Toyoda A."/>
            <person name="Suzuki Y."/>
            <person name="Kagoshima H."/>
            <person name="Schijlen E."/>
            <person name="Tajeshwar N."/>
            <person name="Catarino B."/>
            <person name="Hetherington A.J."/>
            <person name="Saltykova A."/>
            <person name="Bonnot C."/>
            <person name="Breuninger H."/>
            <person name="Symeonidi A."/>
            <person name="Radhakrishnan G.V."/>
            <person name="Van Nieuwerburgh F."/>
            <person name="Deforce D."/>
            <person name="Chang C."/>
            <person name="Karol K.G."/>
            <person name="Hedrich R."/>
            <person name="Ulvskov P."/>
            <person name="Glockner G."/>
            <person name="Delwiche C.F."/>
            <person name="Petrasek J."/>
            <person name="Van de Peer Y."/>
            <person name="Friml J."/>
            <person name="Beilby M."/>
            <person name="Dolan L."/>
            <person name="Kohara Y."/>
            <person name="Sugano S."/>
            <person name="Fujiyama A."/>
            <person name="Delaux P.-M."/>
            <person name="Quint M."/>
            <person name="TheiBen G."/>
            <person name="Hagemann M."/>
            <person name="Harholt J."/>
            <person name="Dunand C."/>
            <person name="Zachgo S."/>
            <person name="Langdale J."/>
            <person name="Maumus F."/>
            <person name="Straeten D.V.D."/>
            <person name="Gould S.B."/>
            <person name="Rensing S.A."/>
        </authorList>
    </citation>
    <scope>NUCLEOTIDE SEQUENCE [LARGE SCALE GENOMIC DNA]</scope>
    <source>
        <strain evidence="2 3">S276</strain>
    </source>
</reference>
<dbReference type="EMBL" id="BFEA01000057">
    <property type="protein sequence ID" value="GBG65042.1"/>
    <property type="molecule type" value="Genomic_DNA"/>
</dbReference>
<feature type="compositionally biased region" description="Basic and acidic residues" evidence="1">
    <location>
        <begin position="360"/>
        <end position="371"/>
    </location>
</feature>
<keyword evidence="3" id="KW-1185">Reference proteome</keyword>
<dbReference type="Gramene" id="GBG65042">
    <property type="protein sequence ID" value="GBG65042"/>
    <property type="gene ID" value="CBR_g49111"/>
</dbReference>
<dbReference type="STRING" id="69332.A0A388K4Q6"/>
<feature type="compositionally biased region" description="Basic and acidic residues" evidence="1">
    <location>
        <begin position="334"/>
        <end position="344"/>
    </location>
</feature>
<evidence type="ECO:0000313" key="3">
    <source>
        <dbReference type="Proteomes" id="UP000265515"/>
    </source>
</evidence>
<dbReference type="AlphaFoldDB" id="A0A388K4Q6"/>
<comment type="caution">
    <text evidence="2">The sequence shown here is derived from an EMBL/GenBank/DDBJ whole genome shotgun (WGS) entry which is preliminary data.</text>
</comment>
<feature type="region of interest" description="Disordered" evidence="1">
    <location>
        <begin position="1"/>
        <end position="25"/>
    </location>
</feature>
<feature type="compositionally biased region" description="Low complexity" evidence="1">
    <location>
        <begin position="9"/>
        <end position="22"/>
    </location>
</feature>
<feature type="region of interest" description="Disordered" evidence="1">
    <location>
        <begin position="267"/>
        <end position="290"/>
    </location>
</feature>
<sequence length="371" mass="42673">MAGQGRASGGPSSRGRSPPGHSDIPIADEDRLRLLISKCYDDGILPEKFKHDEWKVEAGVNTFVVTPRLDELTTSWLRERTVTVIFQGAARDLPMKVREDLIRAYENGWYRQRIFDCNIKRGRVHAEGPNVVSYVAKSREAAQWMIAKAEDGVVIRGVEYGMLFKPWLTRIELEERKRREDETKFWVMAIRVPLRAMFHVESMVETSMGHVINSLPPEQDKTRLKLMNLKFELVKEAEDNFEAELLIRLGREVLQIKFRTKVAREQTKKKLKVSADQDEGTFPRPKSEAAGRLTYQNSVKGILTRRGSPPTSSNLRRRHWENTGRETPSWIAERCSKQSSDHVLGRKSNWTGRSRSGQRRNCEGNRKTARS</sequence>
<proteinExistence type="predicted"/>
<protein>
    <submittedName>
        <fullName evidence="2">Uncharacterized protein</fullName>
    </submittedName>
</protein>
<gene>
    <name evidence="2" type="ORF">CBR_g49111</name>
</gene>
<accession>A0A388K4Q6</accession>
<feature type="region of interest" description="Disordered" evidence="1">
    <location>
        <begin position="302"/>
        <end position="371"/>
    </location>
</feature>